<organism evidence="1 2">
    <name type="scientific">Sphaerisporangium siamense</name>
    <dbReference type="NCBI Taxonomy" id="795645"/>
    <lineage>
        <taxon>Bacteria</taxon>
        <taxon>Bacillati</taxon>
        <taxon>Actinomycetota</taxon>
        <taxon>Actinomycetes</taxon>
        <taxon>Streptosporangiales</taxon>
        <taxon>Streptosporangiaceae</taxon>
        <taxon>Sphaerisporangium</taxon>
    </lineage>
</organism>
<dbReference type="SUPFAM" id="SSF48239">
    <property type="entry name" value="Terpenoid cyclases/Protein prenyltransferases"/>
    <property type="match status" value="1"/>
</dbReference>
<dbReference type="Gene3D" id="1.50.10.20">
    <property type="match status" value="1"/>
</dbReference>
<sequence length="287" mass="32420">MADADILDRAEEFLWRNARLVDRLRFEHLFRGGGSDLPVAAVRAYQNSDGGFGNALEPDLRGPGSQPEPTNLALQMLDELGATGDPAVPKALDYLASITRPDGGVPFVLPSSRRYPHAPWWRTEDDPPGTLVATANVVGTLYKNGIRHSWTEPATEFCWRELERLTGTWPYEARSFIPFLDYVPDRARAEAVFERVGKLILQIVEFDPDAEGEVHRPLDFAPRPDTIARRLFGDDVIEKHLDALVAAQEDDGGWTFDWQVWTPVTEPEWRGWVTVRALKTLRAYDRL</sequence>
<dbReference type="EMBL" id="JACHND010000001">
    <property type="protein sequence ID" value="MBB4701887.1"/>
    <property type="molecule type" value="Genomic_DNA"/>
</dbReference>
<protein>
    <recommendedName>
        <fullName evidence="3">Prenyltransferase</fullName>
    </recommendedName>
</protein>
<dbReference type="RefSeq" id="WP_184881262.1">
    <property type="nucleotide sequence ID" value="NZ_BOOV01000007.1"/>
</dbReference>
<name>A0A7W7G9Y8_9ACTN</name>
<evidence type="ECO:0008006" key="3">
    <source>
        <dbReference type="Google" id="ProtNLM"/>
    </source>
</evidence>
<comment type="caution">
    <text evidence="1">The sequence shown here is derived from an EMBL/GenBank/DDBJ whole genome shotgun (WGS) entry which is preliminary data.</text>
</comment>
<proteinExistence type="predicted"/>
<reference evidence="1 2" key="1">
    <citation type="submission" date="2020-08" db="EMBL/GenBank/DDBJ databases">
        <title>Sequencing the genomes of 1000 actinobacteria strains.</title>
        <authorList>
            <person name="Klenk H.-P."/>
        </authorList>
    </citation>
    <scope>NUCLEOTIDE SEQUENCE [LARGE SCALE GENOMIC DNA]</scope>
    <source>
        <strain evidence="1 2">DSM 45784</strain>
    </source>
</reference>
<keyword evidence="2" id="KW-1185">Reference proteome</keyword>
<dbReference type="InterPro" id="IPR008930">
    <property type="entry name" value="Terpenoid_cyclase/PrenylTrfase"/>
</dbReference>
<accession>A0A7W7G9Y8</accession>
<gene>
    <name evidence="1" type="ORF">BJ982_003431</name>
</gene>
<dbReference type="AlphaFoldDB" id="A0A7W7G9Y8"/>
<evidence type="ECO:0000313" key="2">
    <source>
        <dbReference type="Proteomes" id="UP000542210"/>
    </source>
</evidence>
<evidence type="ECO:0000313" key="1">
    <source>
        <dbReference type="EMBL" id="MBB4701887.1"/>
    </source>
</evidence>
<dbReference type="Proteomes" id="UP000542210">
    <property type="component" value="Unassembled WGS sequence"/>
</dbReference>